<feature type="compositionally biased region" description="Polar residues" evidence="1">
    <location>
        <begin position="117"/>
        <end position="131"/>
    </location>
</feature>
<reference evidence="2" key="1">
    <citation type="journal article" date="2022" name="bioRxiv">
        <title>Sequencing and chromosome-scale assembly of the giantPleurodeles waltlgenome.</title>
        <authorList>
            <person name="Brown T."/>
            <person name="Elewa A."/>
            <person name="Iarovenko S."/>
            <person name="Subramanian E."/>
            <person name="Araus A.J."/>
            <person name="Petzold A."/>
            <person name="Susuki M."/>
            <person name="Suzuki K.-i.T."/>
            <person name="Hayashi T."/>
            <person name="Toyoda A."/>
            <person name="Oliveira C."/>
            <person name="Osipova E."/>
            <person name="Leigh N.D."/>
            <person name="Simon A."/>
            <person name="Yun M.H."/>
        </authorList>
    </citation>
    <scope>NUCLEOTIDE SEQUENCE</scope>
    <source>
        <strain evidence="2">20211129_DDA</strain>
        <tissue evidence="2">Liver</tissue>
    </source>
</reference>
<gene>
    <name evidence="2" type="ORF">NDU88_010637</name>
</gene>
<evidence type="ECO:0000256" key="1">
    <source>
        <dbReference type="SAM" id="MobiDB-lite"/>
    </source>
</evidence>
<dbReference type="EMBL" id="JANPWB010000010">
    <property type="protein sequence ID" value="KAJ1144337.1"/>
    <property type="molecule type" value="Genomic_DNA"/>
</dbReference>
<organism evidence="2 3">
    <name type="scientific">Pleurodeles waltl</name>
    <name type="common">Iberian ribbed newt</name>
    <dbReference type="NCBI Taxonomy" id="8319"/>
    <lineage>
        <taxon>Eukaryota</taxon>
        <taxon>Metazoa</taxon>
        <taxon>Chordata</taxon>
        <taxon>Craniata</taxon>
        <taxon>Vertebrata</taxon>
        <taxon>Euteleostomi</taxon>
        <taxon>Amphibia</taxon>
        <taxon>Batrachia</taxon>
        <taxon>Caudata</taxon>
        <taxon>Salamandroidea</taxon>
        <taxon>Salamandridae</taxon>
        <taxon>Pleurodelinae</taxon>
        <taxon>Pleurodeles</taxon>
    </lineage>
</organism>
<dbReference type="Proteomes" id="UP001066276">
    <property type="component" value="Chromosome 6"/>
</dbReference>
<evidence type="ECO:0000313" key="2">
    <source>
        <dbReference type="EMBL" id="KAJ1144337.1"/>
    </source>
</evidence>
<accession>A0AAV7QXX7</accession>
<keyword evidence="3" id="KW-1185">Reference proteome</keyword>
<protein>
    <submittedName>
        <fullName evidence="2">Uncharacterized protein</fullName>
    </submittedName>
</protein>
<dbReference type="AlphaFoldDB" id="A0AAV7QXX7"/>
<feature type="region of interest" description="Disordered" evidence="1">
    <location>
        <begin position="101"/>
        <end position="136"/>
    </location>
</feature>
<name>A0AAV7QXX7_PLEWA</name>
<comment type="caution">
    <text evidence="2">The sequence shown here is derived from an EMBL/GenBank/DDBJ whole genome shotgun (WGS) entry which is preliminary data.</text>
</comment>
<proteinExistence type="predicted"/>
<sequence length="164" mass="17359">MELLDALGAHAIAPELDGVIELAVWREKKGIRTQPQECLLPTLLRPVAASTPGDLGARVKVKLAWLAALSQAAGMSGYTGTGVKNKVVRLMALLQASSTHVDTGTGMGAADRDYPRSGSQSCLARLSSNPPTDEGRDPAEVVIQELKRAQRSVPSHPCCIHKKG</sequence>
<evidence type="ECO:0000313" key="3">
    <source>
        <dbReference type="Proteomes" id="UP001066276"/>
    </source>
</evidence>